<keyword evidence="8" id="KW-1185">Reference proteome</keyword>
<evidence type="ECO:0000313" key="7">
    <source>
        <dbReference type="EMBL" id="RDL38946.1"/>
    </source>
</evidence>
<dbReference type="Gene3D" id="1.20.58.340">
    <property type="entry name" value="Magnesium transport protein CorA, transmembrane region"/>
    <property type="match status" value="1"/>
</dbReference>
<evidence type="ECO:0000256" key="3">
    <source>
        <dbReference type="ARBA" id="ARBA00022989"/>
    </source>
</evidence>
<protein>
    <submittedName>
        <fullName evidence="7">Uncharacterized protein</fullName>
    </submittedName>
</protein>
<dbReference type="EMBL" id="NPIC01000002">
    <property type="protein sequence ID" value="RDL38946.1"/>
    <property type="molecule type" value="Genomic_DNA"/>
</dbReference>
<feature type="compositionally biased region" description="Polar residues" evidence="5">
    <location>
        <begin position="462"/>
        <end position="472"/>
    </location>
</feature>
<dbReference type="InterPro" id="IPR002523">
    <property type="entry name" value="MgTranspt_CorA/ZnTranspt_ZntB"/>
</dbReference>
<evidence type="ECO:0000256" key="4">
    <source>
        <dbReference type="ARBA" id="ARBA00023136"/>
    </source>
</evidence>
<dbReference type="OrthoDB" id="5428055at2759"/>
<feature type="compositionally biased region" description="Low complexity" evidence="5">
    <location>
        <begin position="447"/>
        <end position="461"/>
    </location>
</feature>
<keyword evidence="4 6" id="KW-0472">Membrane</keyword>
<dbReference type="AlphaFoldDB" id="A0A370TTT6"/>
<gene>
    <name evidence="7" type="ORF">BP5553_03286</name>
</gene>
<keyword evidence="2 6" id="KW-0812">Transmembrane</keyword>
<dbReference type="Pfam" id="PF01544">
    <property type="entry name" value="CorA"/>
    <property type="match status" value="1"/>
</dbReference>
<comment type="subcellular location">
    <subcellularLocation>
        <location evidence="1">Membrane</location>
        <topology evidence="1">Multi-pass membrane protein</topology>
    </subcellularLocation>
</comment>
<name>A0A370TTT6_9HELO</name>
<comment type="caution">
    <text evidence="7">The sequence shown here is derived from an EMBL/GenBank/DDBJ whole genome shotgun (WGS) entry which is preliminary data.</text>
</comment>
<feature type="transmembrane region" description="Helical" evidence="6">
    <location>
        <begin position="524"/>
        <end position="547"/>
    </location>
</feature>
<evidence type="ECO:0000256" key="6">
    <source>
        <dbReference type="SAM" id="Phobius"/>
    </source>
</evidence>
<dbReference type="STRING" id="2656787.A0A370TTT6"/>
<feature type="region of interest" description="Disordered" evidence="5">
    <location>
        <begin position="427"/>
        <end position="475"/>
    </location>
</feature>
<feature type="compositionally biased region" description="Polar residues" evidence="5">
    <location>
        <begin position="427"/>
        <end position="442"/>
    </location>
</feature>
<keyword evidence="3 6" id="KW-1133">Transmembrane helix</keyword>
<dbReference type="GO" id="GO:0046873">
    <property type="term" value="F:metal ion transmembrane transporter activity"/>
    <property type="evidence" value="ECO:0007669"/>
    <property type="project" value="InterPro"/>
</dbReference>
<evidence type="ECO:0000256" key="2">
    <source>
        <dbReference type="ARBA" id="ARBA00022692"/>
    </source>
</evidence>
<dbReference type="InterPro" id="IPR045863">
    <property type="entry name" value="CorA_TM1_TM2"/>
</dbReference>
<accession>A0A370TTT6</accession>
<dbReference type="SUPFAM" id="SSF144083">
    <property type="entry name" value="Magnesium transport protein CorA, transmembrane region"/>
    <property type="match status" value="1"/>
</dbReference>
<evidence type="ECO:0000313" key="8">
    <source>
        <dbReference type="Proteomes" id="UP000254866"/>
    </source>
</evidence>
<proteinExistence type="predicted"/>
<sequence>MSPTGARKDVKKYAYYDPKLREDAYATGDIYSKEKIDWEIPSSSTKRPYLAHVKSLSSTWPSLRLLADFMEVTTSPMRWKDIKTNEQKRNERASRTNVTRLDYLVSGKVVPQSYKTPEALETALNEQTVTDKDSKRKFRVFIVEDLSRDVIELLGAHLDIEPAFFREQIFDYTWYNTRDRWVDPPRLNIVTKRQRWLQLRFTTARYFKTAESFKQVVEEYKSFNVLRRPEDDLNNKALWDEKDAIVGLTRTRASFWLGSTDGHQGGPVGVLLVDPTAKEGFPLWYGYRNWEETPSMHEKCPPRGPPRGSLYSDVIDWAQKPVAFQSQPTADPASDDSDVHIPIQALLYIVSSEWLQMSEYIRTRLGQIEWEISFPEHFLNKGSDIDIALKKLHVWRRLVPLYREMLTETLQRVFQFPCHPTGLTSSATSLGMNRMSNNNSNDPIAVTASGGDSASSTSSRSCQCPVNDSNRTGPGPINALRDDFARILLYMEEYQQRIDRLTSVVTAIISIADSRRSQADNKNVARLTWLATFFIPLSFIATLFSMQEDIGKLQETIKWYFAAAVPLACLSLGFTFLLALPSVHRFGSKIARGGNDL</sequence>
<dbReference type="GeneID" id="43596135"/>
<evidence type="ECO:0000256" key="5">
    <source>
        <dbReference type="SAM" id="MobiDB-lite"/>
    </source>
</evidence>
<dbReference type="Proteomes" id="UP000254866">
    <property type="component" value="Unassembled WGS sequence"/>
</dbReference>
<evidence type="ECO:0000256" key="1">
    <source>
        <dbReference type="ARBA" id="ARBA00004141"/>
    </source>
</evidence>
<organism evidence="7 8">
    <name type="scientific">Venustampulla echinocandica</name>
    <dbReference type="NCBI Taxonomy" id="2656787"/>
    <lineage>
        <taxon>Eukaryota</taxon>
        <taxon>Fungi</taxon>
        <taxon>Dikarya</taxon>
        <taxon>Ascomycota</taxon>
        <taxon>Pezizomycotina</taxon>
        <taxon>Leotiomycetes</taxon>
        <taxon>Helotiales</taxon>
        <taxon>Pleuroascaceae</taxon>
        <taxon>Venustampulla</taxon>
    </lineage>
</organism>
<dbReference type="RefSeq" id="XP_031871602.1">
    <property type="nucleotide sequence ID" value="XM_032011909.1"/>
</dbReference>
<feature type="transmembrane region" description="Helical" evidence="6">
    <location>
        <begin position="559"/>
        <end position="580"/>
    </location>
</feature>
<dbReference type="GO" id="GO:0016020">
    <property type="term" value="C:membrane"/>
    <property type="evidence" value="ECO:0007669"/>
    <property type="project" value="UniProtKB-SubCell"/>
</dbReference>
<reference evidence="7 8" key="1">
    <citation type="journal article" date="2018" name="IMA Fungus">
        <title>IMA Genome-F 9: Draft genome sequence of Annulohypoxylon stygium, Aspergillus mulundensis, Berkeleyomyces basicola (syn. Thielaviopsis basicola), Ceratocystis smalleyi, two Cercospora beticola strains, Coleophoma cylindrospora, Fusarium fracticaudum, Phialophora cf. hyalina, and Morchella septimelata.</title>
        <authorList>
            <person name="Wingfield B.D."/>
            <person name="Bills G.F."/>
            <person name="Dong Y."/>
            <person name="Huang W."/>
            <person name="Nel W.J."/>
            <person name="Swalarsk-Parry B.S."/>
            <person name="Vaghefi N."/>
            <person name="Wilken P.M."/>
            <person name="An Z."/>
            <person name="de Beer Z.W."/>
            <person name="De Vos L."/>
            <person name="Chen L."/>
            <person name="Duong T.A."/>
            <person name="Gao Y."/>
            <person name="Hammerbacher A."/>
            <person name="Kikkert J.R."/>
            <person name="Li Y."/>
            <person name="Li H."/>
            <person name="Li K."/>
            <person name="Li Q."/>
            <person name="Liu X."/>
            <person name="Ma X."/>
            <person name="Naidoo K."/>
            <person name="Pethybridge S.J."/>
            <person name="Sun J."/>
            <person name="Steenkamp E.T."/>
            <person name="van der Nest M.A."/>
            <person name="van Wyk S."/>
            <person name="Wingfield M.J."/>
            <person name="Xiong C."/>
            <person name="Yue Q."/>
            <person name="Zhang X."/>
        </authorList>
    </citation>
    <scope>NUCLEOTIDE SEQUENCE [LARGE SCALE GENOMIC DNA]</scope>
    <source>
        <strain evidence="7 8">BP 5553</strain>
    </source>
</reference>